<reference evidence="2" key="1">
    <citation type="journal article" date="2006" name="PLoS Biol.">
        <title>Macronuclear genome sequence of the ciliate Tetrahymena thermophila, a model eukaryote.</title>
        <authorList>
            <person name="Eisen J.A."/>
            <person name="Coyne R.S."/>
            <person name="Wu M."/>
            <person name="Wu D."/>
            <person name="Thiagarajan M."/>
            <person name="Wortman J.R."/>
            <person name="Badger J.H."/>
            <person name="Ren Q."/>
            <person name="Amedeo P."/>
            <person name="Jones K.M."/>
            <person name="Tallon L.J."/>
            <person name="Delcher A.L."/>
            <person name="Salzberg S.L."/>
            <person name="Silva J.C."/>
            <person name="Haas B.J."/>
            <person name="Majoros W.H."/>
            <person name="Farzad M."/>
            <person name="Carlton J.M."/>
            <person name="Smith R.K. Jr."/>
            <person name="Garg J."/>
            <person name="Pearlman R.E."/>
            <person name="Karrer K.M."/>
            <person name="Sun L."/>
            <person name="Manning G."/>
            <person name="Elde N.C."/>
            <person name="Turkewitz A.P."/>
            <person name="Asai D.J."/>
            <person name="Wilkes D.E."/>
            <person name="Wang Y."/>
            <person name="Cai H."/>
            <person name="Collins K."/>
            <person name="Stewart B.A."/>
            <person name="Lee S.R."/>
            <person name="Wilamowska K."/>
            <person name="Weinberg Z."/>
            <person name="Ruzzo W.L."/>
            <person name="Wloga D."/>
            <person name="Gaertig J."/>
            <person name="Frankel J."/>
            <person name="Tsao C.-C."/>
            <person name="Gorovsky M.A."/>
            <person name="Keeling P.J."/>
            <person name="Waller R.F."/>
            <person name="Patron N.J."/>
            <person name="Cherry J.M."/>
            <person name="Stover N.A."/>
            <person name="Krieger C.J."/>
            <person name="del Toro C."/>
            <person name="Ryder H.F."/>
            <person name="Williamson S.C."/>
            <person name="Barbeau R.A."/>
            <person name="Hamilton E.P."/>
            <person name="Orias E."/>
        </authorList>
    </citation>
    <scope>NUCLEOTIDE SEQUENCE [LARGE SCALE GENOMIC DNA]</scope>
    <source>
        <strain evidence="2">SB210</strain>
    </source>
</reference>
<proteinExistence type="predicted"/>
<sequence>MIDFNKMQKQNNTKSSLKLVLFFDQVYDKENQNPLNQYDSNDACSYQTKRQRNLDQQEIKHTQYINLPNKIDFLQANCNLETAKENQKLQNDHDQEIKSFELIQCQEKEELFFEELNKIKDDKKLILTTKRSIKQLKDYAIEQATQDQIRKIIKTGDQQLEQMNEKFLYDLENQIQNNLEYLNEKCMKINEAIIQKKNGINTLRKRKILFQNKQETEDSQKFKILNIVKIQKF</sequence>
<evidence type="ECO:0000313" key="2">
    <source>
        <dbReference type="Proteomes" id="UP000009168"/>
    </source>
</evidence>
<dbReference type="RefSeq" id="XP_001032666.2">
    <property type="nucleotide sequence ID" value="XM_001032666.3"/>
</dbReference>
<gene>
    <name evidence="1" type="ORF">TTHERM_00529550</name>
</gene>
<name>I7LZV8_TETTS</name>
<organism evidence="1 2">
    <name type="scientific">Tetrahymena thermophila (strain SB210)</name>
    <dbReference type="NCBI Taxonomy" id="312017"/>
    <lineage>
        <taxon>Eukaryota</taxon>
        <taxon>Sar</taxon>
        <taxon>Alveolata</taxon>
        <taxon>Ciliophora</taxon>
        <taxon>Intramacronucleata</taxon>
        <taxon>Oligohymenophorea</taxon>
        <taxon>Hymenostomatida</taxon>
        <taxon>Tetrahymenina</taxon>
        <taxon>Tetrahymenidae</taxon>
        <taxon>Tetrahymena</taxon>
    </lineage>
</organism>
<dbReference type="AlphaFoldDB" id="I7LZV8"/>
<dbReference type="KEGG" id="tet:TTHERM_00529550"/>
<dbReference type="InParanoid" id="I7LZV8"/>
<accession>I7LZV8</accession>
<keyword evidence="2" id="KW-1185">Reference proteome</keyword>
<evidence type="ECO:0000313" key="1">
    <source>
        <dbReference type="EMBL" id="EAR85003.2"/>
    </source>
</evidence>
<protein>
    <submittedName>
        <fullName evidence="1">Uncharacterized protein</fullName>
    </submittedName>
</protein>
<dbReference type="Proteomes" id="UP000009168">
    <property type="component" value="Unassembled WGS sequence"/>
</dbReference>
<dbReference type="EMBL" id="GG662522">
    <property type="protein sequence ID" value="EAR85003.2"/>
    <property type="molecule type" value="Genomic_DNA"/>
</dbReference>
<dbReference type="GeneID" id="7837817"/>